<comment type="similarity">
    <text evidence="1 2">Belongs to the short-chain dehydrogenases/reductases (SDR) family.</text>
</comment>
<evidence type="ECO:0000259" key="3">
    <source>
        <dbReference type="SMART" id="SM00822"/>
    </source>
</evidence>
<dbReference type="PRINTS" id="PR00080">
    <property type="entry name" value="SDRFAMILY"/>
</dbReference>
<dbReference type="EMBL" id="JABBFR010000012">
    <property type="protein sequence ID" value="MBT0724723.1"/>
    <property type="molecule type" value="Genomic_DNA"/>
</dbReference>
<dbReference type="InterPro" id="IPR020904">
    <property type="entry name" value="Sc_DH/Rdtase_CS"/>
</dbReference>
<dbReference type="SMART" id="SM00822">
    <property type="entry name" value="PKS_KR"/>
    <property type="match status" value="1"/>
</dbReference>
<name>A0ABS5T158_9GAMM</name>
<evidence type="ECO:0000313" key="4">
    <source>
        <dbReference type="EMBL" id="MBT0724723.1"/>
    </source>
</evidence>
<gene>
    <name evidence="4" type="ORF">HH682_09820</name>
</gene>
<dbReference type="PROSITE" id="PS00061">
    <property type="entry name" value="ADH_SHORT"/>
    <property type="match status" value="1"/>
</dbReference>
<dbReference type="InterPro" id="IPR002347">
    <property type="entry name" value="SDR_fam"/>
</dbReference>
<accession>A0ABS5T158</accession>
<dbReference type="InterPro" id="IPR036291">
    <property type="entry name" value="NAD(P)-bd_dom_sf"/>
</dbReference>
<feature type="domain" description="Ketoreductase" evidence="3">
    <location>
        <begin position="3"/>
        <end position="182"/>
    </location>
</feature>
<evidence type="ECO:0000256" key="1">
    <source>
        <dbReference type="ARBA" id="ARBA00006484"/>
    </source>
</evidence>
<dbReference type="PANTHER" id="PTHR43313:SF1">
    <property type="entry name" value="3BETA-HYDROXYSTEROID DEHYDROGENASE DHS-16"/>
    <property type="match status" value="1"/>
</dbReference>
<dbReference type="NCBIfam" id="NF005950">
    <property type="entry name" value="PRK08017.1"/>
    <property type="match status" value="1"/>
</dbReference>
<keyword evidence="5" id="KW-1185">Reference proteome</keyword>
<comment type="caution">
    <text evidence="4">The sequence shown here is derived from an EMBL/GenBank/DDBJ whole genome shotgun (WGS) entry which is preliminary data.</text>
</comment>
<evidence type="ECO:0000313" key="5">
    <source>
        <dbReference type="Proteomes" id="UP000790096"/>
    </source>
</evidence>
<dbReference type="PRINTS" id="PR00081">
    <property type="entry name" value="GDHRDH"/>
</dbReference>
<organism evidence="4 5">
    <name type="scientific">Rosenbergiella gaditana</name>
    <dbReference type="NCBI Taxonomy" id="2726987"/>
    <lineage>
        <taxon>Bacteria</taxon>
        <taxon>Pseudomonadati</taxon>
        <taxon>Pseudomonadota</taxon>
        <taxon>Gammaproteobacteria</taxon>
        <taxon>Enterobacterales</taxon>
        <taxon>Erwiniaceae</taxon>
        <taxon>Rosenbergiella</taxon>
    </lineage>
</organism>
<dbReference type="SUPFAM" id="SSF51735">
    <property type="entry name" value="NAD(P)-binding Rossmann-fold domains"/>
    <property type="match status" value="1"/>
</dbReference>
<evidence type="ECO:0000256" key="2">
    <source>
        <dbReference type="RuleBase" id="RU000363"/>
    </source>
</evidence>
<proteinExistence type="inferred from homology"/>
<dbReference type="RefSeq" id="WP_214237387.1">
    <property type="nucleotide sequence ID" value="NZ_JABBFR010000012.1"/>
</dbReference>
<dbReference type="Pfam" id="PF00106">
    <property type="entry name" value="adh_short"/>
    <property type="match status" value="1"/>
</dbReference>
<dbReference type="InterPro" id="IPR057326">
    <property type="entry name" value="KR_dom"/>
</dbReference>
<dbReference type="Proteomes" id="UP000790096">
    <property type="component" value="Unassembled WGS sequence"/>
</dbReference>
<reference evidence="4 5" key="1">
    <citation type="submission" date="2020-04" db="EMBL/GenBank/DDBJ databases">
        <title>Genome sequencing of Rosenbergiella species.</title>
        <authorList>
            <person name="Alvarez-Perez S."/>
            <person name="Lievens B."/>
        </authorList>
    </citation>
    <scope>NUCLEOTIDE SEQUENCE [LARGE SCALE GENOMIC DNA]</scope>
    <source>
        <strain evidence="4 5">S61</strain>
    </source>
</reference>
<protein>
    <submittedName>
        <fullName evidence="4">SDR family oxidoreductase</fullName>
    </submittedName>
</protein>
<dbReference type="Gene3D" id="3.40.50.720">
    <property type="entry name" value="NAD(P)-binding Rossmann-like Domain"/>
    <property type="match status" value="1"/>
</dbReference>
<dbReference type="CDD" id="cd05374">
    <property type="entry name" value="17beta-HSD-like_SDR_c"/>
    <property type="match status" value="1"/>
</dbReference>
<dbReference type="PANTHER" id="PTHR43313">
    <property type="entry name" value="SHORT-CHAIN DEHYDROGENASE/REDUCTASE FAMILY 9C"/>
    <property type="match status" value="1"/>
</dbReference>
<sequence>MQKNILITGCSSGIGLISALDLNQRGYRIIAGCRKPDDLVRLNALGLTAIQIDMDDPASIEQAIENVHTLTEGKLFALFNNAGYGQYGPLTTISRQQMERQFSTNFFGVHQLTLGLLPLLRANGTARIVNTSSVMGFIATPGRGAYAASKYALEAWTDTLRMELANEPIYVSLLEPGPITTAFSSNVHQGDDANPVENPGIAARFALPPEALLPKIRHALESRSPQHRYPVTLVTHAMAIAKRLLPSCLMDMILNNRTKKS</sequence>